<dbReference type="AlphaFoldDB" id="A0A3D9KY43"/>
<dbReference type="EMBL" id="QREG01000023">
    <property type="protein sequence ID" value="RED93882.1"/>
    <property type="molecule type" value="Genomic_DNA"/>
</dbReference>
<dbReference type="RefSeq" id="WP_115869801.1">
    <property type="nucleotide sequence ID" value="NZ_QREG01000023.1"/>
</dbReference>
<feature type="transmembrane region" description="Helical" evidence="1">
    <location>
        <begin position="12"/>
        <end position="37"/>
    </location>
</feature>
<feature type="transmembrane region" description="Helical" evidence="1">
    <location>
        <begin position="68"/>
        <end position="89"/>
    </location>
</feature>
<organism evidence="2 3">
    <name type="scientific">Marinoscillum furvescens DSM 4134</name>
    <dbReference type="NCBI Taxonomy" id="1122208"/>
    <lineage>
        <taxon>Bacteria</taxon>
        <taxon>Pseudomonadati</taxon>
        <taxon>Bacteroidota</taxon>
        <taxon>Cytophagia</taxon>
        <taxon>Cytophagales</taxon>
        <taxon>Reichenbachiellaceae</taxon>
        <taxon>Marinoscillum</taxon>
    </lineage>
</organism>
<keyword evidence="1" id="KW-0812">Transmembrane</keyword>
<feature type="transmembrane region" description="Helical" evidence="1">
    <location>
        <begin position="43"/>
        <end position="61"/>
    </location>
</feature>
<comment type="caution">
    <text evidence="2">The sequence shown here is derived from an EMBL/GenBank/DDBJ whole genome shotgun (WGS) entry which is preliminary data.</text>
</comment>
<evidence type="ECO:0000256" key="1">
    <source>
        <dbReference type="SAM" id="Phobius"/>
    </source>
</evidence>
<name>A0A3D9KY43_MARFU</name>
<keyword evidence="3" id="KW-1185">Reference proteome</keyword>
<protein>
    <submittedName>
        <fullName evidence="2">DoxX-like protein</fullName>
    </submittedName>
</protein>
<keyword evidence="1" id="KW-1133">Transmembrane helix</keyword>
<evidence type="ECO:0000313" key="2">
    <source>
        <dbReference type="EMBL" id="RED93882.1"/>
    </source>
</evidence>
<accession>A0A3D9KY43</accession>
<sequence>MKSLGFIGKLLYGLPFVMFGMFHFMNAEGMAGMVPAVFPFPEAWVYLTGLGHILAAVALIINKKAKLAMTLLGVMLLLFALLIHFNGFLNGDQSATTMFLKDIALSGAAFFMSSKLTN</sequence>
<dbReference type="OrthoDB" id="794760at2"/>
<keyword evidence="1" id="KW-0472">Membrane</keyword>
<dbReference type="Proteomes" id="UP000256779">
    <property type="component" value="Unassembled WGS sequence"/>
</dbReference>
<evidence type="ECO:0000313" key="3">
    <source>
        <dbReference type="Proteomes" id="UP000256779"/>
    </source>
</evidence>
<gene>
    <name evidence="2" type="ORF">C7460_12362</name>
</gene>
<reference evidence="2 3" key="1">
    <citation type="submission" date="2018-07" db="EMBL/GenBank/DDBJ databases">
        <title>Genomic Encyclopedia of Type Strains, Phase IV (KMG-IV): sequencing the most valuable type-strain genomes for metagenomic binning, comparative biology and taxonomic classification.</title>
        <authorList>
            <person name="Goeker M."/>
        </authorList>
    </citation>
    <scope>NUCLEOTIDE SEQUENCE [LARGE SCALE GENOMIC DNA]</scope>
    <source>
        <strain evidence="2 3">DSM 4134</strain>
    </source>
</reference>
<proteinExistence type="predicted"/>